<evidence type="ECO:0000256" key="4">
    <source>
        <dbReference type="ARBA" id="ARBA00022692"/>
    </source>
</evidence>
<organism evidence="9 10">
    <name type="scientific">Fomitopsis schrenkii</name>
    <name type="common">Brown rot fungus</name>
    <dbReference type="NCBI Taxonomy" id="2126942"/>
    <lineage>
        <taxon>Eukaryota</taxon>
        <taxon>Fungi</taxon>
        <taxon>Dikarya</taxon>
        <taxon>Basidiomycota</taxon>
        <taxon>Agaricomycotina</taxon>
        <taxon>Agaricomycetes</taxon>
        <taxon>Polyporales</taxon>
        <taxon>Fomitopsis</taxon>
    </lineage>
</organism>
<dbReference type="HOGENOM" id="CLU_046738_1_1_1"/>
<evidence type="ECO:0000313" key="10">
    <source>
        <dbReference type="Proteomes" id="UP000015241"/>
    </source>
</evidence>
<keyword evidence="3" id="KW-0410">Iron transport</keyword>
<evidence type="ECO:0000256" key="3">
    <source>
        <dbReference type="ARBA" id="ARBA00022496"/>
    </source>
</evidence>
<keyword evidence="4 8" id="KW-0812">Transmembrane</keyword>
<dbReference type="Pfam" id="PF03239">
    <property type="entry name" value="FTR1"/>
    <property type="match status" value="1"/>
</dbReference>
<protein>
    <recommendedName>
        <fullName evidence="11">Iron permease FTR1</fullName>
    </recommendedName>
</protein>
<dbReference type="AlphaFoldDB" id="S8DV34"/>
<sequence>MARDLFSVTIFFIVFRETLEAAIIVSVLLGLVEQIIHEDPDRLARIKDADRRNDPETPPDEKKLDDPAASSDASSTPELTSPEDDGANAKRLLRKMRIQIFLGAALGLIIAAGIGAAFIAVWFTQASDLWANTENLWEGIFSLIASLIIFVMGVTMLKMDRAKAKWRIKLQRAFSGQEVDRDARAGKWVLLILPMITVLREGMEAVVFVGGVSLGQQATSIPIAAIVGLICGLVVGWLIYTFASRTTLTIFMVVMTNFILLIGSGLFSKAVWYFESHAFSKLVGAEVDDTGGDGAGSFDVRNSVWHIDCCNPENNFDNTGWSIFAAIFGWTNSATYGSVLSYVFYWIAIMVVLVYMKFKEGRTKLLGRESEAGVRRRVRQEEHAAREQEEVDEKIRAERPAAQRTEEYVQ</sequence>
<accession>S8DV34</accession>
<feature type="transmembrane region" description="Helical" evidence="8">
    <location>
        <begin position="188"/>
        <end position="209"/>
    </location>
</feature>
<feature type="transmembrane region" description="Helical" evidence="8">
    <location>
        <begin position="250"/>
        <end position="274"/>
    </location>
</feature>
<comment type="subcellular location">
    <subcellularLocation>
        <location evidence="1">Membrane</location>
        <topology evidence="1">Multi-pass membrane protein</topology>
    </subcellularLocation>
</comment>
<dbReference type="OrthoDB" id="4364at2759"/>
<proteinExistence type="inferred from homology"/>
<dbReference type="PANTHER" id="PTHR31632">
    <property type="entry name" value="IRON TRANSPORTER FTH1"/>
    <property type="match status" value="1"/>
</dbReference>
<keyword evidence="5 8" id="KW-1133">Transmembrane helix</keyword>
<feature type="transmembrane region" description="Helical" evidence="8">
    <location>
        <begin position="100"/>
        <end position="124"/>
    </location>
</feature>
<evidence type="ECO:0000256" key="5">
    <source>
        <dbReference type="ARBA" id="ARBA00022989"/>
    </source>
</evidence>
<comment type="similarity">
    <text evidence="2">Belongs to the oxidase-dependent Fe transporter (OFeT) (TC 9.A.10.1) family.</text>
</comment>
<feature type="transmembrane region" description="Helical" evidence="8">
    <location>
        <begin position="221"/>
        <end position="243"/>
    </location>
</feature>
<feature type="transmembrane region" description="Helical" evidence="8">
    <location>
        <begin position="6"/>
        <end position="32"/>
    </location>
</feature>
<feature type="transmembrane region" description="Helical" evidence="8">
    <location>
        <begin position="339"/>
        <end position="358"/>
    </location>
</feature>
<name>S8DV34_FOMSC</name>
<dbReference type="FunCoup" id="S8DV34">
    <property type="interactions" value="62"/>
</dbReference>
<feature type="region of interest" description="Disordered" evidence="7">
    <location>
        <begin position="46"/>
        <end position="85"/>
    </location>
</feature>
<keyword evidence="3" id="KW-0813">Transport</keyword>
<gene>
    <name evidence="9" type="ORF">FOMPIDRAFT_1025160</name>
</gene>
<feature type="region of interest" description="Disordered" evidence="7">
    <location>
        <begin position="370"/>
        <end position="410"/>
    </location>
</feature>
<dbReference type="GO" id="GO:0033573">
    <property type="term" value="C:high-affinity iron permease complex"/>
    <property type="evidence" value="ECO:0007669"/>
    <property type="project" value="InterPro"/>
</dbReference>
<keyword evidence="10" id="KW-1185">Reference proteome</keyword>
<evidence type="ECO:0000313" key="9">
    <source>
        <dbReference type="EMBL" id="EPS97021.1"/>
    </source>
</evidence>
<evidence type="ECO:0008006" key="11">
    <source>
        <dbReference type="Google" id="ProtNLM"/>
    </source>
</evidence>
<evidence type="ECO:0000256" key="7">
    <source>
        <dbReference type="SAM" id="MobiDB-lite"/>
    </source>
</evidence>
<dbReference type="GO" id="GO:0015093">
    <property type="term" value="F:ferrous iron transmembrane transporter activity"/>
    <property type="evidence" value="ECO:0007669"/>
    <property type="project" value="TreeGrafter"/>
</dbReference>
<keyword evidence="6 8" id="KW-0472">Membrane</keyword>
<evidence type="ECO:0000256" key="8">
    <source>
        <dbReference type="SAM" id="Phobius"/>
    </source>
</evidence>
<dbReference type="Proteomes" id="UP000015241">
    <property type="component" value="Unassembled WGS sequence"/>
</dbReference>
<evidence type="ECO:0000256" key="1">
    <source>
        <dbReference type="ARBA" id="ARBA00004141"/>
    </source>
</evidence>
<dbReference type="InterPro" id="IPR004923">
    <property type="entry name" value="FTR1/Fip1/EfeU"/>
</dbReference>
<dbReference type="eggNOG" id="ENOG502QQWE">
    <property type="taxonomic scope" value="Eukaryota"/>
</dbReference>
<reference evidence="9 10" key="1">
    <citation type="journal article" date="2012" name="Science">
        <title>The Paleozoic origin of enzymatic lignin decomposition reconstructed from 31 fungal genomes.</title>
        <authorList>
            <person name="Floudas D."/>
            <person name="Binder M."/>
            <person name="Riley R."/>
            <person name="Barry K."/>
            <person name="Blanchette R.A."/>
            <person name="Henrissat B."/>
            <person name="Martinez A.T."/>
            <person name="Otillar R."/>
            <person name="Spatafora J.W."/>
            <person name="Yadav J.S."/>
            <person name="Aerts A."/>
            <person name="Benoit I."/>
            <person name="Boyd A."/>
            <person name="Carlson A."/>
            <person name="Copeland A."/>
            <person name="Coutinho P.M."/>
            <person name="de Vries R.P."/>
            <person name="Ferreira P."/>
            <person name="Findley K."/>
            <person name="Foster B."/>
            <person name="Gaskell J."/>
            <person name="Glotzer D."/>
            <person name="Gorecki P."/>
            <person name="Heitman J."/>
            <person name="Hesse C."/>
            <person name="Hori C."/>
            <person name="Igarashi K."/>
            <person name="Jurgens J.A."/>
            <person name="Kallen N."/>
            <person name="Kersten P."/>
            <person name="Kohler A."/>
            <person name="Kuees U."/>
            <person name="Kumar T.K.A."/>
            <person name="Kuo A."/>
            <person name="LaButti K."/>
            <person name="Larrondo L.F."/>
            <person name="Lindquist E."/>
            <person name="Ling A."/>
            <person name="Lombard V."/>
            <person name="Lucas S."/>
            <person name="Lundell T."/>
            <person name="Martin R."/>
            <person name="McLaughlin D.J."/>
            <person name="Morgenstern I."/>
            <person name="Morin E."/>
            <person name="Murat C."/>
            <person name="Nagy L.G."/>
            <person name="Nolan M."/>
            <person name="Ohm R.A."/>
            <person name="Patyshakuliyeva A."/>
            <person name="Rokas A."/>
            <person name="Ruiz-Duenas F.J."/>
            <person name="Sabat G."/>
            <person name="Salamov A."/>
            <person name="Samejima M."/>
            <person name="Schmutz J."/>
            <person name="Slot J.C."/>
            <person name="St John F."/>
            <person name="Stenlid J."/>
            <person name="Sun H."/>
            <person name="Sun S."/>
            <person name="Syed K."/>
            <person name="Tsang A."/>
            <person name="Wiebenga A."/>
            <person name="Young D."/>
            <person name="Pisabarro A."/>
            <person name="Eastwood D.C."/>
            <person name="Martin F."/>
            <person name="Cullen D."/>
            <person name="Grigoriev I.V."/>
            <person name="Hibbett D.S."/>
        </authorList>
    </citation>
    <scope>NUCLEOTIDE SEQUENCE</scope>
    <source>
        <strain evidence="10">FP-58527</strain>
    </source>
</reference>
<keyword evidence="3" id="KW-0408">Iron</keyword>
<feature type="compositionally biased region" description="Basic and acidic residues" evidence="7">
    <location>
        <begin position="46"/>
        <end position="66"/>
    </location>
</feature>
<dbReference type="InParanoid" id="S8DV34"/>
<dbReference type="STRING" id="743788.S8DV34"/>
<dbReference type="PANTHER" id="PTHR31632:SF2">
    <property type="entry name" value="PLASMA MEMBRANE IRON PERMEASE"/>
    <property type="match status" value="1"/>
</dbReference>
<feature type="transmembrane region" description="Helical" evidence="8">
    <location>
        <begin position="136"/>
        <end position="157"/>
    </location>
</feature>
<keyword evidence="3" id="KW-0406">Ion transport</keyword>
<evidence type="ECO:0000256" key="2">
    <source>
        <dbReference type="ARBA" id="ARBA00008333"/>
    </source>
</evidence>
<evidence type="ECO:0000256" key="6">
    <source>
        <dbReference type="ARBA" id="ARBA00023136"/>
    </source>
</evidence>
<dbReference type="EMBL" id="KE504180">
    <property type="protein sequence ID" value="EPS97021.1"/>
    <property type="molecule type" value="Genomic_DNA"/>
</dbReference>